<proteinExistence type="inferred from homology"/>
<comment type="similarity">
    <text evidence="4">Belongs to the trans-sulfuration enzymes family.</text>
</comment>
<reference evidence="6" key="1">
    <citation type="submission" date="2015-10" db="EMBL/GenBank/DDBJ databases">
        <authorList>
            <person name="Ju K.-S."/>
            <person name="Doroghazi J.R."/>
            <person name="Metcalf W.W."/>
        </authorList>
    </citation>
    <scope>NUCLEOTIDE SEQUENCE [LARGE SCALE GENOMIC DNA]</scope>
    <source>
        <strain evidence="6">NRRL 3151</strain>
    </source>
</reference>
<evidence type="ECO:0000256" key="1">
    <source>
        <dbReference type="ARBA" id="ARBA00001933"/>
    </source>
</evidence>
<evidence type="ECO:0000256" key="3">
    <source>
        <dbReference type="PIRSR" id="PIRSR001434-2"/>
    </source>
</evidence>
<accession>A0A101J6Z2</accession>
<keyword evidence="6" id="KW-1185">Reference proteome</keyword>
<dbReference type="PIRSF" id="PIRSF001434">
    <property type="entry name" value="CGS"/>
    <property type="match status" value="1"/>
</dbReference>
<organism evidence="5 6">
    <name type="scientific">Streptomyces regalis</name>
    <dbReference type="NCBI Taxonomy" id="68262"/>
    <lineage>
        <taxon>Bacteria</taxon>
        <taxon>Bacillati</taxon>
        <taxon>Actinomycetota</taxon>
        <taxon>Actinomycetes</taxon>
        <taxon>Kitasatosporales</taxon>
        <taxon>Streptomycetaceae</taxon>
        <taxon>Streptomyces</taxon>
    </lineage>
</organism>
<dbReference type="AlphaFoldDB" id="A0A101J6Z2"/>
<dbReference type="Pfam" id="PF01053">
    <property type="entry name" value="Cys_Met_Meta_PP"/>
    <property type="match status" value="1"/>
</dbReference>
<dbReference type="GO" id="GO:0016846">
    <property type="term" value="F:carbon-sulfur lyase activity"/>
    <property type="evidence" value="ECO:0007669"/>
    <property type="project" value="TreeGrafter"/>
</dbReference>
<comment type="caution">
    <text evidence="5">The sequence shown here is derived from an EMBL/GenBank/DDBJ whole genome shotgun (WGS) entry which is preliminary data.</text>
</comment>
<gene>
    <name evidence="5" type="ORF">ADL12_45230</name>
</gene>
<dbReference type="Gene3D" id="3.40.640.10">
    <property type="entry name" value="Type I PLP-dependent aspartate aminotransferase-like (Major domain)"/>
    <property type="match status" value="1"/>
</dbReference>
<dbReference type="PANTHER" id="PTHR11808">
    <property type="entry name" value="TRANS-SULFURATION ENZYME FAMILY MEMBER"/>
    <property type="match status" value="1"/>
</dbReference>
<feature type="modified residue" description="N6-(pyridoxal phosphate)lysine" evidence="3">
    <location>
        <position position="221"/>
    </location>
</feature>
<dbReference type="Gene3D" id="3.90.1150.10">
    <property type="entry name" value="Aspartate Aminotransferase, domain 1"/>
    <property type="match status" value="1"/>
</dbReference>
<sequence length="430" mass="45559">MRGPRFDTLAVGAGYGREEAAANQGSIIPPLYLTSSQHFPTADDMGAALSGGSDDWVYTRLGNPTVRYLESVVAALEGYGVDAEVGAAATPSGMAAVTLATSPFLAVDGEGPMNIVASSACYGATFMVFSQRYGRERGVEVRWVRDPSAIDEWASKIDERTRFVYAESPSNPLLDLIDIPAVSRLAHQAGAPFIVDSTLATPALLRPLGMGADIVVQSLGKAAGTSGASLAGAVIARRALTSAVADPAVTDDFAAYLRRGPIRDMGGVLSPFNAFTILSDIRDLRYRVDVMSRSTLTVAEYLQASDRVEEVFYPGLASHPSHALAQDMVLVDSEEDGKAARRYGFVLGFRPVGGAEAAVRILDKFRLIWRANDIGRAKSAATIPAIATHRQVVASASSMATVPDDLIRITVGLEHIDDIIEDIGQALEAA</sequence>
<dbReference type="InterPro" id="IPR015421">
    <property type="entry name" value="PyrdxlP-dep_Trfase_major"/>
</dbReference>
<dbReference type="Proteomes" id="UP000053923">
    <property type="component" value="Unassembled WGS sequence"/>
</dbReference>
<dbReference type="InterPro" id="IPR015424">
    <property type="entry name" value="PyrdxlP-dep_Trfase"/>
</dbReference>
<dbReference type="PANTHER" id="PTHR11808:SF80">
    <property type="entry name" value="CYSTATHIONINE GAMMA-LYASE"/>
    <property type="match status" value="1"/>
</dbReference>
<dbReference type="GO" id="GO:0005737">
    <property type="term" value="C:cytoplasm"/>
    <property type="evidence" value="ECO:0007669"/>
    <property type="project" value="TreeGrafter"/>
</dbReference>
<keyword evidence="2 3" id="KW-0663">Pyridoxal phosphate</keyword>
<evidence type="ECO:0000256" key="2">
    <source>
        <dbReference type="ARBA" id="ARBA00022898"/>
    </source>
</evidence>
<comment type="cofactor">
    <cofactor evidence="1 4">
        <name>pyridoxal 5'-phosphate</name>
        <dbReference type="ChEBI" id="CHEBI:597326"/>
    </cofactor>
</comment>
<dbReference type="GO" id="GO:0030170">
    <property type="term" value="F:pyridoxal phosphate binding"/>
    <property type="evidence" value="ECO:0007669"/>
    <property type="project" value="InterPro"/>
</dbReference>
<dbReference type="SUPFAM" id="SSF53383">
    <property type="entry name" value="PLP-dependent transferases"/>
    <property type="match status" value="1"/>
</dbReference>
<dbReference type="InterPro" id="IPR000277">
    <property type="entry name" value="Cys/Met-Metab_PyrdxlP-dep_enz"/>
</dbReference>
<dbReference type="GO" id="GO:0019346">
    <property type="term" value="P:transsulfuration"/>
    <property type="evidence" value="ECO:0007669"/>
    <property type="project" value="InterPro"/>
</dbReference>
<evidence type="ECO:0000313" key="5">
    <source>
        <dbReference type="EMBL" id="KUL21361.1"/>
    </source>
</evidence>
<dbReference type="InterPro" id="IPR015422">
    <property type="entry name" value="PyrdxlP-dep_Trfase_small"/>
</dbReference>
<evidence type="ECO:0000313" key="6">
    <source>
        <dbReference type="Proteomes" id="UP000053923"/>
    </source>
</evidence>
<dbReference type="EMBL" id="LLZG01000410">
    <property type="protein sequence ID" value="KUL21361.1"/>
    <property type="molecule type" value="Genomic_DNA"/>
</dbReference>
<name>A0A101J6Z2_9ACTN</name>
<evidence type="ECO:0008006" key="7">
    <source>
        <dbReference type="Google" id="ProtNLM"/>
    </source>
</evidence>
<evidence type="ECO:0000256" key="4">
    <source>
        <dbReference type="RuleBase" id="RU362118"/>
    </source>
</evidence>
<protein>
    <recommendedName>
        <fullName evidence="7">O-acetylhomoserine aminocarboxypropyltransferase</fullName>
    </recommendedName>
</protein>